<reference evidence="8 9" key="1">
    <citation type="submission" date="2019-12" db="EMBL/GenBank/DDBJ databases">
        <title>Rhizobium genotypes associated with high levels of biological nitrogen fixation by grain legumes in a temperate-maritime cropping system.</title>
        <authorList>
            <person name="Maluk M."/>
            <person name="Francesc Ferrando Molina F."/>
            <person name="Lopez Del Egido L."/>
            <person name="Lafos M."/>
            <person name="Langarica-Fuentes A."/>
            <person name="Gebre Yohannes G."/>
            <person name="Young M.W."/>
            <person name="Martin P."/>
            <person name="Gantlett R."/>
            <person name="Kenicer G."/>
            <person name="Hawes C."/>
            <person name="Begg G.S."/>
            <person name="Quilliam R.S."/>
            <person name="Squire G.R."/>
            <person name="Poole P.S."/>
            <person name="Young P.W."/>
            <person name="Iannetta P.M."/>
            <person name="James E.K."/>
        </authorList>
    </citation>
    <scope>NUCLEOTIDE SEQUENCE [LARGE SCALE GENOMIC DNA]</scope>
    <source>
        <strain evidence="8 9">JHI54</strain>
    </source>
</reference>
<dbReference type="InterPro" id="IPR023885">
    <property type="entry name" value="4Fe4S-binding_SPASM_dom"/>
</dbReference>
<evidence type="ECO:0000256" key="6">
    <source>
        <dbReference type="ARBA" id="ARBA00023601"/>
    </source>
</evidence>
<dbReference type="PANTHER" id="PTHR43273:SF3">
    <property type="entry name" value="ANAEROBIC SULFATASE-MATURATING ENZYME HOMOLOG ASLB-RELATED"/>
    <property type="match status" value="1"/>
</dbReference>
<evidence type="ECO:0000256" key="4">
    <source>
        <dbReference type="ARBA" id="ARBA00023004"/>
    </source>
</evidence>
<gene>
    <name evidence="8" type="ORF">GR257_36940</name>
</gene>
<evidence type="ECO:0000313" key="9">
    <source>
        <dbReference type="Proteomes" id="UP000471705"/>
    </source>
</evidence>
<dbReference type="Pfam" id="PF04055">
    <property type="entry name" value="Radical_SAM"/>
    <property type="match status" value="1"/>
</dbReference>
<evidence type="ECO:0000256" key="2">
    <source>
        <dbReference type="ARBA" id="ARBA00022691"/>
    </source>
</evidence>
<keyword evidence="2" id="KW-0949">S-adenosyl-L-methionine</keyword>
<dbReference type="GO" id="GO:0016491">
    <property type="term" value="F:oxidoreductase activity"/>
    <property type="evidence" value="ECO:0007669"/>
    <property type="project" value="InterPro"/>
</dbReference>
<dbReference type="InterPro" id="IPR023867">
    <property type="entry name" value="Sulphatase_maturase_rSAM"/>
</dbReference>
<dbReference type="EMBL" id="WUFV01000041">
    <property type="protein sequence ID" value="NEK20351.1"/>
    <property type="molecule type" value="Genomic_DNA"/>
</dbReference>
<organism evidence="8 9">
    <name type="scientific">Rhizobium leguminosarum</name>
    <dbReference type="NCBI Taxonomy" id="384"/>
    <lineage>
        <taxon>Bacteria</taxon>
        <taxon>Pseudomonadati</taxon>
        <taxon>Pseudomonadota</taxon>
        <taxon>Alphaproteobacteria</taxon>
        <taxon>Hyphomicrobiales</taxon>
        <taxon>Rhizobiaceae</taxon>
        <taxon>Rhizobium/Agrobacterium group</taxon>
        <taxon>Rhizobium</taxon>
    </lineage>
</organism>
<dbReference type="RefSeq" id="WP_164050662.1">
    <property type="nucleotide sequence ID" value="NZ_WUFV01000041.1"/>
</dbReference>
<comment type="similarity">
    <text evidence="6">Belongs to the radical SAM superfamily. Anaerobic sulfatase-maturating enzyme family.</text>
</comment>
<dbReference type="CDD" id="cd01335">
    <property type="entry name" value="Radical_SAM"/>
    <property type="match status" value="1"/>
</dbReference>
<proteinExistence type="inferred from homology"/>
<dbReference type="PROSITE" id="PS51918">
    <property type="entry name" value="RADICAL_SAM"/>
    <property type="match status" value="1"/>
</dbReference>
<dbReference type="GO" id="GO:0046872">
    <property type="term" value="F:metal ion binding"/>
    <property type="evidence" value="ECO:0007669"/>
    <property type="project" value="UniProtKB-KW"/>
</dbReference>
<keyword evidence="4" id="KW-0408">Iron</keyword>
<dbReference type="NCBIfam" id="TIGR04085">
    <property type="entry name" value="rSAM_more_4Fe4S"/>
    <property type="match status" value="1"/>
</dbReference>
<evidence type="ECO:0000256" key="1">
    <source>
        <dbReference type="ARBA" id="ARBA00001966"/>
    </source>
</evidence>
<dbReference type="SUPFAM" id="SSF102114">
    <property type="entry name" value="Radical SAM enzymes"/>
    <property type="match status" value="1"/>
</dbReference>
<evidence type="ECO:0000259" key="7">
    <source>
        <dbReference type="PROSITE" id="PS51918"/>
    </source>
</evidence>
<dbReference type="SFLD" id="SFLDS00029">
    <property type="entry name" value="Radical_SAM"/>
    <property type="match status" value="1"/>
</dbReference>
<keyword evidence="3" id="KW-0479">Metal-binding</keyword>
<dbReference type="AlphaFoldDB" id="A0A7K3VW16"/>
<sequence>MIYSQYTDFFGEIGGAPVGLLVNSITGAVDLIAGTIYRAWAQHSAPETFSESVRSRFLQRGHFYTGTAVLEQQFLASVSAALHEKAVAEATNAFWIIPTYRCNLRCAYCFQDHALHEGGTPATRDMTSADAIDLVDLLDQYGGIGRRPERPRYITLFGGEPLMRSVGETVRTLVDRARKKGYKISAVTNGVELEHFADVLGPDLIRWVQITLDGVQRSHEKRRSSCGAPSFEAIVRGIDLALSQGVKVSLRTNVDRKLLDELAGMDEWVKARGWTAFKNFRWYTSGVEVHNNPSLKKVAATTADLVSNWSGLRTIAARPPYVGKHAATLRKLRQRGISERIETSACGAHTGMMFFDPLGDVYACAEQAGQVEFAVGNWRNHTLGPSALPWASRHVGASPICSRCSNAFFCGGGCANAAMQNGGDFFGPRCNGIKDAIDFASRDFARNLLSDAVIARELEAHGSFSVNDDSIVLSSESVDIFVARASCAPL</sequence>
<accession>A0A7K3VW16</accession>
<name>A0A7K3VW16_RHILE</name>
<comment type="cofactor">
    <cofactor evidence="1">
        <name>[4Fe-4S] cluster</name>
        <dbReference type="ChEBI" id="CHEBI:49883"/>
    </cofactor>
</comment>
<evidence type="ECO:0000256" key="3">
    <source>
        <dbReference type="ARBA" id="ARBA00022723"/>
    </source>
</evidence>
<dbReference type="SFLD" id="SFLDG01067">
    <property type="entry name" value="SPASM/twitch_domain_containing"/>
    <property type="match status" value="1"/>
</dbReference>
<dbReference type="InterPro" id="IPR007197">
    <property type="entry name" value="rSAM"/>
</dbReference>
<feature type="domain" description="Radical SAM core" evidence="7">
    <location>
        <begin position="88"/>
        <end position="316"/>
    </location>
</feature>
<dbReference type="Proteomes" id="UP000471705">
    <property type="component" value="Unassembled WGS sequence"/>
</dbReference>
<keyword evidence="5" id="KW-0411">Iron-sulfur</keyword>
<evidence type="ECO:0000313" key="8">
    <source>
        <dbReference type="EMBL" id="NEK20351.1"/>
    </source>
</evidence>
<dbReference type="InterPro" id="IPR058240">
    <property type="entry name" value="rSAM_sf"/>
</dbReference>
<evidence type="ECO:0000256" key="5">
    <source>
        <dbReference type="ARBA" id="ARBA00023014"/>
    </source>
</evidence>
<protein>
    <submittedName>
        <fullName evidence="8">Radical SAM protein</fullName>
    </submittedName>
</protein>
<comment type="caution">
    <text evidence="8">The sequence shown here is derived from an EMBL/GenBank/DDBJ whole genome shotgun (WGS) entry which is preliminary data.</text>
</comment>
<dbReference type="InterPro" id="IPR013785">
    <property type="entry name" value="Aldolase_TIM"/>
</dbReference>
<dbReference type="Gene3D" id="3.20.20.70">
    <property type="entry name" value="Aldolase class I"/>
    <property type="match status" value="1"/>
</dbReference>
<dbReference type="PANTHER" id="PTHR43273">
    <property type="entry name" value="ANAEROBIC SULFATASE-MATURATING ENZYME HOMOLOG ASLB-RELATED"/>
    <property type="match status" value="1"/>
</dbReference>
<dbReference type="GO" id="GO:0051536">
    <property type="term" value="F:iron-sulfur cluster binding"/>
    <property type="evidence" value="ECO:0007669"/>
    <property type="project" value="UniProtKB-KW"/>
</dbReference>